<reference evidence="5 6" key="1">
    <citation type="submission" date="2023-03" db="EMBL/GenBank/DDBJ databases">
        <title>Draft genome sequence of Thalassotalea insulae KCTC 62186T.</title>
        <authorList>
            <person name="Sawabe T."/>
        </authorList>
    </citation>
    <scope>NUCLEOTIDE SEQUENCE [LARGE SCALE GENOMIC DNA]</scope>
    <source>
        <strain evidence="5 6">KCTC 62186</strain>
    </source>
</reference>
<dbReference type="InterPro" id="IPR003778">
    <property type="entry name" value="CT_A_B"/>
</dbReference>
<dbReference type="SMART" id="SM00797">
    <property type="entry name" value="AHS2"/>
    <property type="match status" value="1"/>
</dbReference>
<dbReference type="InterPro" id="IPR029000">
    <property type="entry name" value="Cyclophilin-like_dom_sf"/>
</dbReference>
<keyword evidence="1" id="KW-0547">Nucleotide-binding</keyword>
<keyword evidence="2 5" id="KW-0378">Hydrolase</keyword>
<proteinExistence type="predicted"/>
<dbReference type="RefSeq" id="WP_284243924.1">
    <property type="nucleotide sequence ID" value="NZ_BSST01000001.1"/>
</dbReference>
<evidence type="ECO:0000313" key="6">
    <source>
        <dbReference type="Proteomes" id="UP001157186"/>
    </source>
</evidence>
<dbReference type="PANTHER" id="PTHR43309:SF4">
    <property type="entry name" value="CARBOXYLTRANSFERASE DOMAIN-CONTAINING PROTEIN"/>
    <property type="match status" value="1"/>
</dbReference>
<sequence>MSTLTITQLKGSATLQDLGRNEAQHLGFSASGAADEYSYCLANQLLANPKNTPALEITLGQITLTTDTSCTFVLTGADCRAQIGVAKNEAISNNQGITNNKRYQLNAGETLTLDTPKQQLHTYLAVAGGFQCKQWLNSASQACNELLLGFAEPVITRGKQLTFANSKVRAEKNLSHRKRLPWHFHQPGHLTLRFLPSQLWLNLTELKQAQFIKQHYHISAQSNRMGYRLKGSALELGEHSSNLSKPVCYGTIQCPSDGQPIVLMKDRQTIGGYPVLGNVIQTDLFRLSQKRPGETVSFLPVTLMQAQAQLFAFQQRF</sequence>
<dbReference type="PANTHER" id="PTHR43309">
    <property type="entry name" value="5-OXOPROLINASE SUBUNIT C"/>
    <property type="match status" value="1"/>
</dbReference>
<dbReference type="Proteomes" id="UP001157186">
    <property type="component" value="Unassembled WGS sequence"/>
</dbReference>
<gene>
    <name evidence="5" type="primary">ybgK</name>
    <name evidence="5" type="ORF">tinsulaeT_13690</name>
</gene>
<keyword evidence="3" id="KW-0067">ATP-binding</keyword>
<dbReference type="NCBIfam" id="TIGR00724">
    <property type="entry name" value="urea_amlyse_rel"/>
    <property type="match status" value="1"/>
</dbReference>
<dbReference type="EMBL" id="BSST01000001">
    <property type="protein sequence ID" value="GLX78029.1"/>
    <property type="molecule type" value="Genomic_DNA"/>
</dbReference>
<protein>
    <submittedName>
        <fullName evidence="5">Allophanate hydrolase</fullName>
    </submittedName>
</protein>
<dbReference type="GO" id="GO:0016787">
    <property type="term" value="F:hydrolase activity"/>
    <property type="evidence" value="ECO:0007669"/>
    <property type="project" value="UniProtKB-KW"/>
</dbReference>
<dbReference type="Pfam" id="PF02626">
    <property type="entry name" value="CT_A_B"/>
    <property type="match status" value="1"/>
</dbReference>
<accession>A0ABQ6GQX0</accession>
<evidence type="ECO:0000259" key="4">
    <source>
        <dbReference type="SMART" id="SM00797"/>
    </source>
</evidence>
<dbReference type="InterPro" id="IPR052708">
    <property type="entry name" value="PxpC"/>
</dbReference>
<evidence type="ECO:0000256" key="2">
    <source>
        <dbReference type="ARBA" id="ARBA00022801"/>
    </source>
</evidence>
<evidence type="ECO:0000313" key="5">
    <source>
        <dbReference type="EMBL" id="GLX78029.1"/>
    </source>
</evidence>
<evidence type="ECO:0000256" key="3">
    <source>
        <dbReference type="ARBA" id="ARBA00022840"/>
    </source>
</evidence>
<feature type="domain" description="Carboxyltransferase" evidence="4">
    <location>
        <begin position="25"/>
        <end position="317"/>
    </location>
</feature>
<comment type="caution">
    <text evidence="5">The sequence shown here is derived from an EMBL/GenBank/DDBJ whole genome shotgun (WGS) entry which is preliminary data.</text>
</comment>
<dbReference type="SUPFAM" id="SSF50891">
    <property type="entry name" value="Cyclophilin-like"/>
    <property type="match status" value="1"/>
</dbReference>
<keyword evidence="6" id="KW-1185">Reference proteome</keyword>
<dbReference type="Gene3D" id="2.40.100.10">
    <property type="entry name" value="Cyclophilin-like"/>
    <property type="match status" value="1"/>
</dbReference>
<organism evidence="5 6">
    <name type="scientific">Thalassotalea insulae</name>
    <dbReference type="NCBI Taxonomy" id="2056778"/>
    <lineage>
        <taxon>Bacteria</taxon>
        <taxon>Pseudomonadati</taxon>
        <taxon>Pseudomonadota</taxon>
        <taxon>Gammaproteobacteria</taxon>
        <taxon>Alteromonadales</taxon>
        <taxon>Colwelliaceae</taxon>
        <taxon>Thalassotalea</taxon>
    </lineage>
</organism>
<evidence type="ECO:0000256" key="1">
    <source>
        <dbReference type="ARBA" id="ARBA00022741"/>
    </source>
</evidence>
<name>A0ABQ6GQX0_9GAMM</name>